<evidence type="ECO:0000256" key="1">
    <source>
        <dbReference type="ARBA" id="ARBA00001974"/>
    </source>
</evidence>
<dbReference type="PIRSF" id="PIRSF000332">
    <property type="entry name" value="FMO"/>
    <property type="match status" value="1"/>
</dbReference>
<reference evidence="9" key="2">
    <citation type="submission" date="2020-05" db="UniProtKB">
        <authorList>
            <consortium name="EnsemblMetazoa"/>
        </authorList>
    </citation>
    <scope>IDENTIFICATION</scope>
    <source>
        <strain evidence="9">WRAIR2</strain>
    </source>
</reference>
<protein>
    <recommendedName>
        <fullName evidence="8">Flavin-containing monooxygenase</fullName>
        <ecNumber evidence="8">1.-.-.-</ecNumber>
    </recommendedName>
</protein>
<dbReference type="InterPro" id="IPR050346">
    <property type="entry name" value="FMO-like"/>
</dbReference>
<evidence type="ECO:0000313" key="10">
    <source>
        <dbReference type="Proteomes" id="UP000075884"/>
    </source>
</evidence>
<keyword evidence="5" id="KW-0521">NADP</keyword>
<dbReference type="Pfam" id="PF00743">
    <property type="entry name" value="FMO-like"/>
    <property type="match status" value="2"/>
</dbReference>
<dbReference type="STRING" id="7168.A0A182NVD2"/>
<dbReference type="PANTHER" id="PTHR23023">
    <property type="entry name" value="DIMETHYLANILINE MONOOXYGENASE"/>
    <property type="match status" value="1"/>
</dbReference>
<dbReference type="PRINTS" id="PR00370">
    <property type="entry name" value="FMOXYGENASE"/>
</dbReference>
<dbReference type="GO" id="GO:0004499">
    <property type="term" value="F:N,N-dimethylaniline monooxygenase activity"/>
    <property type="evidence" value="ECO:0007669"/>
    <property type="project" value="InterPro"/>
</dbReference>
<keyword evidence="6 8" id="KW-0560">Oxidoreductase</keyword>
<dbReference type="GO" id="GO:0050661">
    <property type="term" value="F:NADP binding"/>
    <property type="evidence" value="ECO:0007669"/>
    <property type="project" value="InterPro"/>
</dbReference>
<evidence type="ECO:0000256" key="2">
    <source>
        <dbReference type="ARBA" id="ARBA00009183"/>
    </source>
</evidence>
<comment type="cofactor">
    <cofactor evidence="1 8">
        <name>FAD</name>
        <dbReference type="ChEBI" id="CHEBI:57692"/>
    </cofactor>
</comment>
<dbReference type="VEuPathDB" id="VectorBase:ADIR011633"/>
<evidence type="ECO:0000313" key="9">
    <source>
        <dbReference type="EnsemblMetazoa" id="ADIR011633-PA"/>
    </source>
</evidence>
<name>A0A182NVD2_9DIPT</name>
<sequence length="423" mass="48315">MSYCVIGAGMAGMAAARRVLESGAEVTVFERMNQIGGTWIYTDEVGIDRYGLPIHTSMYRGLRTNLPKEVMGYPDFPIPAQRDSYISSGDILSFLRLYAERYGITKHVKFEHHVLKVHPTADDRWVVEVENLAEHQKQQYIFDFLLVCNGHYHTANVPHVQGSDRFRGQQLHSHDYRCAAHFKDKAVLVIGAGPSGMDIAVELAKTARCVTISHHMDRLTLPFSVNLSQQTDVALLTENGAKFTNGQEQIFDVVLYCTGFRYNFPFLGADCGIRVDDNHVQTLYKHCINIYHPTMAFIGLPFYVCAAQMMDLQVRFCLKYFTGQLTLPARKAMLDDMLQENEDRMQRGLKKRHAHMMGPEQGRYYDDLAKTAEIDTIAPVMTKLHNESSQRFVDDLIHFREDMFQIVDDDNFEYVTNKSSLQS</sequence>
<comment type="similarity">
    <text evidence="2 8">Belongs to the FMO family.</text>
</comment>
<reference evidence="10" key="1">
    <citation type="submission" date="2013-03" db="EMBL/GenBank/DDBJ databases">
        <title>The Genome Sequence of Anopheles dirus WRAIR2.</title>
        <authorList>
            <consortium name="The Broad Institute Genomics Platform"/>
            <person name="Neafsey D.E."/>
            <person name="Walton C."/>
            <person name="Walker B."/>
            <person name="Young S.K."/>
            <person name="Zeng Q."/>
            <person name="Gargeya S."/>
            <person name="Fitzgerald M."/>
            <person name="Haas B."/>
            <person name="Abouelleil A."/>
            <person name="Allen A.W."/>
            <person name="Alvarado L."/>
            <person name="Arachchi H.M."/>
            <person name="Berlin A.M."/>
            <person name="Chapman S.B."/>
            <person name="Gainer-Dewar J."/>
            <person name="Goldberg J."/>
            <person name="Griggs A."/>
            <person name="Gujja S."/>
            <person name="Hansen M."/>
            <person name="Howarth C."/>
            <person name="Imamovic A."/>
            <person name="Ireland A."/>
            <person name="Larimer J."/>
            <person name="McCowan C."/>
            <person name="Murphy C."/>
            <person name="Pearson M."/>
            <person name="Poon T.W."/>
            <person name="Priest M."/>
            <person name="Roberts A."/>
            <person name="Saif S."/>
            <person name="Shea T."/>
            <person name="Sisk P."/>
            <person name="Sykes S."/>
            <person name="Wortman J."/>
            <person name="Nusbaum C."/>
            <person name="Birren B."/>
        </authorList>
    </citation>
    <scope>NUCLEOTIDE SEQUENCE [LARGE SCALE GENOMIC DNA]</scope>
    <source>
        <strain evidence="10">WRAIR2</strain>
    </source>
</reference>
<proteinExistence type="inferred from homology"/>
<evidence type="ECO:0000256" key="3">
    <source>
        <dbReference type="ARBA" id="ARBA00022630"/>
    </source>
</evidence>
<keyword evidence="4 8" id="KW-0274">FAD</keyword>
<keyword evidence="10" id="KW-1185">Reference proteome</keyword>
<dbReference type="InterPro" id="IPR000960">
    <property type="entry name" value="Flavin_mOase"/>
</dbReference>
<dbReference type="SUPFAM" id="SSF51905">
    <property type="entry name" value="FAD/NAD(P)-binding domain"/>
    <property type="match status" value="2"/>
</dbReference>
<evidence type="ECO:0000256" key="5">
    <source>
        <dbReference type="ARBA" id="ARBA00022857"/>
    </source>
</evidence>
<dbReference type="Proteomes" id="UP000075884">
    <property type="component" value="Unassembled WGS sequence"/>
</dbReference>
<dbReference type="InterPro" id="IPR036188">
    <property type="entry name" value="FAD/NAD-bd_sf"/>
</dbReference>
<evidence type="ECO:0000256" key="8">
    <source>
        <dbReference type="RuleBase" id="RU361177"/>
    </source>
</evidence>
<dbReference type="Gene3D" id="3.50.50.60">
    <property type="entry name" value="FAD/NAD(P)-binding domain"/>
    <property type="match status" value="2"/>
</dbReference>
<dbReference type="EnsemblMetazoa" id="ADIR011633-RA">
    <property type="protein sequence ID" value="ADIR011633-PA"/>
    <property type="gene ID" value="ADIR011633"/>
</dbReference>
<evidence type="ECO:0000256" key="7">
    <source>
        <dbReference type="ARBA" id="ARBA00023033"/>
    </source>
</evidence>
<accession>A0A182NVD2</accession>
<dbReference type="InterPro" id="IPR020946">
    <property type="entry name" value="Flavin_mOase-like"/>
</dbReference>
<dbReference type="AlphaFoldDB" id="A0A182NVD2"/>
<dbReference type="FunFam" id="3.50.50.60:FF:000138">
    <property type="entry name" value="Flavin-containing monooxygenase"/>
    <property type="match status" value="1"/>
</dbReference>
<keyword evidence="7 8" id="KW-0503">Monooxygenase</keyword>
<evidence type="ECO:0000256" key="6">
    <source>
        <dbReference type="ARBA" id="ARBA00023002"/>
    </source>
</evidence>
<dbReference type="EC" id="1.-.-.-" evidence="8"/>
<evidence type="ECO:0000256" key="4">
    <source>
        <dbReference type="ARBA" id="ARBA00022827"/>
    </source>
</evidence>
<keyword evidence="3 8" id="KW-0285">Flavoprotein</keyword>
<organism evidence="9 10">
    <name type="scientific">Anopheles dirus</name>
    <dbReference type="NCBI Taxonomy" id="7168"/>
    <lineage>
        <taxon>Eukaryota</taxon>
        <taxon>Metazoa</taxon>
        <taxon>Ecdysozoa</taxon>
        <taxon>Arthropoda</taxon>
        <taxon>Hexapoda</taxon>
        <taxon>Insecta</taxon>
        <taxon>Pterygota</taxon>
        <taxon>Neoptera</taxon>
        <taxon>Endopterygota</taxon>
        <taxon>Diptera</taxon>
        <taxon>Nematocera</taxon>
        <taxon>Culicoidea</taxon>
        <taxon>Culicidae</taxon>
        <taxon>Anophelinae</taxon>
        <taxon>Anopheles</taxon>
    </lineage>
</organism>
<dbReference type="GO" id="GO:0050660">
    <property type="term" value="F:flavin adenine dinucleotide binding"/>
    <property type="evidence" value="ECO:0007669"/>
    <property type="project" value="InterPro"/>
</dbReference>